<dbReference type="EMBL" id="AP011706">
    <property type="protein sequence ID" value="BAL55013.1"/>
    <property type="molecule type" value="Genomic_DNA"/>
</dbReference>
<evidence type="ECO:0000256" key="4">
    <source>
        <dbReference type="ARBA" id="ARBA00022989"/>
    </source>
</evidence>
<feature type="transmembrane region" description="Helical" evidence="6">
    <location>
        <begin position="40"/>
        <end position="61"/>
    </location>
</feature>
<reference evidence="7" key="1">
    <citation type="journal article" date="2005" name="Environ. Microbiol.">
        <title>Genetic and functional properties of uncultivated thermophilic crenarchaeotes from a subsurface gold mine as revealed by analysis of genome fragments.</title>
        <authorList>
            <person name="Nunoura T."/>
            <person name="Hirayama H."/>
            <person name="Takami H."/>
            <person name="Oida H."/>
            <person name="Nishi S."/>
            <person name="Shimamura S."/>
            <person name="Suzuki Y."/>
            <person name="Inagaki F."/>
            <person name="Takai K."/>
            <person name="Nealson K.H."/>
            <person name="Horikoshi K."/>
        </authorList>
    </citation>
    <scope>NUCLEOTIDE SEQUENCE</scope>
</reference>
<evidence type="ECO:0008006" key="8">
    <source>
        <dbReference type="Google" id="ProtNLM"/>
    </source>
</evidence>
<keyword evidence="2" id="KW-1003">Cell membrane</keyword>
<dbReference type="AlphaFoldDB" id="H5SFS7"/>
<evidence type="ECO:0000256" key="6">
    <source>
        <dbReference type="SAM" id="Phobius"/>
    </source>
</evidence>
<feature type="transmembrane region" description="Helical" evidence="6">
    <location>
        <begin position="12"/>
        <end position="34"/>
    </location>
</feature>
<evidence type="ECO:0000313" key="7">
    <source>
        <dbReference type="EMBL" id="BAL55013.1"/>
    </source>
</evidence>
<keyword evidence="5 6" id="KW-0472">Membrane</keyword>
<gene>
    <name evidence="7" type="ORF">HGMM_F22C11C28</name>
</gene>
<evidence type="ECO:0000256" key="5">
    <source>
        <dbReference type="ARBA" id="ARBA00023136"/>
    </source>
</evidence>
<reference evidence="7" key="2">
    <citation type="journal article" date="2012" name="PLoS ONE">
        <title>A Deeply Branching Thermophilic Bacterium with an Ancient Acetyl-CoA Pathway Dominates a Subsurface Ecosystem.</title>
        <authorList>
            <person name="Takami H."/>
            <person name="Noguchi H."/>
            <person name="Takaki Y."/>
            <person name="Uchiyama I."/>
            <person name="Toyoda A."/>
            <person name="Nishi S."/>
            <person name="Chee G.-J."/>
            <person name="Arai W."/>
            <person name="Nunoura T."/>
            <person name="Itoh T."/>
            <person name="Hattori M."/>
            <person name="Takai K."/>
        </authorList>
    </citation>
    <scope>NUCLEOTIDE SEQUENCE</scope>
</reference>
<accession>H5SFS7</accession>
<evidence type="ECO:0000256" key="3">
    <source>
        <dbReference type="ARBA" id="ARBA00022692"/>
    </source>
</evidence>
<sequence length="108" mass="11787">MSATHESHPHPNYLAVFAALVVLTAISVSSEYLVGAAAGHVVNVLVAVCKAVLVAMFFMHLKYDWFKVYFMVVPTLIVGVVLVLTLMPDATFSQYRNLLDVPPPILAD</sequence>
<protein>
    <recommendedName>
        <fullName evidence="8">Caa(3)-type oxidase subunit IV</fullName>
    </recommendedName>
</protein>
<dbReference type="InterPro" id="IPR005171">
    <property type="entry name" value="Cyt_c_oxidase_su4_prok"/>
</dbReference>
<name>H5SFS7_9BACT</name>
<comment type="subcellular location">
    <subcellularLocation>
        <location evidence="1">Cell membrane</location>
        <topology evidence="1">Multi-pass membrane protein</topology>
    </subcellularLocation>
</comment>
<organism evidence="7">
    <name type="scientific">uncultured Planctomycetota bacterium</name>
    <dbReference type="NCBI Taxonomy" id="120965"/>
    <lineage>
        <taxon>Bacteria</taxon>
        <taxon>Pseudomonadati</taxon>
        <taxon>Planctomycetota</taxon>
        <taxon>environmental samples</taxon>
    </lineage>
</organism>
<dbReference type="NCBIfam" id="TIGR02229">
    <property type="entry name" value="caa3_sub_IV"/>
    <property type="match status" value="1"/>
</dbReference>
<evidence type="ECO:0000256" key="1">
    <source>
        <dbReference type="ARBA" id="ARBA00004651"/>
    </source>
</evidence>
<feature type="transmembrane region" description="Helical" evidence="6">
    <location>
        <begin position="68"/>
        <end position="87"/>
    </location>
</feature>
<keyword evidence="4 6" id="KW-1133">Transmembrane helix</keyword>
<proteinExistence type="predicted"/>
<dbReference type="GO" id="GO:0005886">
    <property type="term" value="C:plasma membrane"/>
    <property type="evidence" value="ECO:0007669"/>
    <property type="project" value="UniProtKB-SubCell"/>
</dbReference>
<keyword evidence="3 6" id="KW-0812">Transmembrane</keyword>
<evidence type="ECO:0000256" key="2">
    <source>
        <dbReference type="ARBA" id="ARBA00022475"/>
    </source>
</evidence>
<dbReference type="InterPro" id="IPR011743">
    <property type="entry name" value="Caa3_sub_IV"/>
</dbReference>
<dbReference type="Pfam" id="PF03626">
    <property type="entry name" value="COX4_pro"/>
    <property type="match status" value="1"/>
</dbReference>